<dbReference type="Gene3D" id="3.90.550.10">
    <property type="entry name" value="Spore Coat Polysaccharide Biosynthesis Protein SpsA, Chain A"/>
    <property type="match status" value="1"/>
</dbReference>
<comment type="caution">
    <text evidence="2">The sequence shown here is derived from an EMBL/GenBank/DDBJ whole genome shotgun (WGS) entry which is preliminary data.</text>
</comment>
<reference evidence="2 3" key="1">
    <citation type="submission" date="2019-03" db="EMBL/GenBank/DDBJ databases">
        <title>Genomics of glacier-inhabiting Cryobacterium strains.</title>
        <authorList>
            <person name="Liu Q."/>
            <person name="Xin Y.-H."/>
        </authorList>
    </citation>
    <scope>NUCLEOTIDE SEQUENCE [LARGE SCALE GENOMIC DNA]</scope>
    <source>
        <strain evidence="2 3">TMT2-16</strain>
    </source>
</reference>
<gene>
    <name evidence="2" type="ORF">E3T25_03580</name>
</gene>
<evidence type="ECO:0000259" key="1">
    <source>
        <dbReference type="Pfam" id="PF00535"/>
    </source>
</evidence>
<dbReference type="InterPro" id="IPR001173">
    <property type="entry name" value="Glyco_trans_2-like"/>
</dbReference>
<dbReference type="Pfam" id="PF00535">
    <property type="entry name" value="Glycos_transf_2"/>
    <property type="match status" value="1"/>
</dbReference>
<evidence type="ECO:0000313" key="2">
    <source>
        <dbReference type="EMBL" id="TFD05808.1"/>
    </source>
</evidence>
<accession>A0ABY2JHP3</accession>
<name>A0ABY2JHP3_9MICO</name>
<feature type="domain" description="Glycosyltransferase 2-like" evidence="1">
    <location>
        <begin position="1"/>
        <end position="109"/>
    </location>
</feature>
<sequence>MPFYGDPALFRLAVKSILGQTDPLWRLVVIDDQYPDDEPGRWLEGLADPRISYLRNETNLGVSGNFRKCAALATADFTTIVGCDDLLLPNYVTRLRQLLATFPHADFVQPGVRVMDADGADSFPLADQVKRLCRPHADGPVELSGEVLAASLMRGTWTYFPSIAWRTSLLKRHGFREDLDVALDLALEIDIIVSGGRLVLDDTPSFRYRRHSGSVSSWTAHDGSRFVEERRYFLECAEQMTALGWNHAARVAVRHVSSRLNALTRVPASVKAGDVHGLRILVNHAFGRPYLRSGIRSAAPRAVTPGE</sequence>
<dbReference type="EMBL" id="SOGO01000011">
    <property type="protein sequence ID" value="TFD05808.1"/>
    <property type="molecule type" value="Genomic_DNA"/>
</dbReference>
<proteinExistence type="predicted"/>
<dbReference type="SUPFAM" id="SSF53448">
    <property type="entry name" value="Nucleotide-diphospho-sugar transferases"/>
    <property type="match status" value="1"/>
</dbReference>
<organism evidence="2 3">
    <name type="scientific">Cryobacterium sandaracinum</name>
    <dbReference type="NCBI Taxonomy" id="1259247"/>
    <lineage>
        <taxon>Bacteria</taxon>
        <taxon>Bacillati</taxon>
        <taxon>Actinomycetota</taxon>
        <taxon>Actinomycetes</taxon>
        <taxon>Micrococcales</taxon>
        <taxon>Microbacteriaceae</taxon>
        <taxon>Cryobacterium</taxon>
    </lineage>
</organism>
<dbReference type="Proteomes" id="UP000297851">
    <property type="component" value="Unassembled WGS sequence"/>
</dbReference>
<evidence type="ECO:0000313" key="3">
    <source>
        <dbReference type="Proteomes" id="UP000297851"/>
    </source>
</evidence>
<dbReference type="InterPro" id="IPR029044">
    <property type="entry name" value="Nucleotide-diphossugar_trans"/>
</dbReference>
<protein>
    <submittedName>
        <fullName evidence="2">Glycosyltransferase</fullName>
    </submittedName>
</protein>
<keyword evidence="3" id="KW-1185">Reference proteome</keyword>